<dbReference type="InterPro" id="IPR020476">
    <property type="entry name" value="Nudix_hydrolase"/>
</dbReference>
<dbReference type="Pfam" id="PF14815">
    <property type="entry name" value="NUDIX_4"/>
    <property type="match status" value="1"/>
</dbReference>
<keyword evidence="7" id="KW-0479">Metal-binding</keyword>
<dbReference type="Gene3D" id="1.10.340.30">
    <property type="entry name" value="Hypothetical protein, domain 2"/>
    <property type="match status" value="1"/>
</dbReference>
<name>T0YDI4_9ZZZZ</name>
<proteinExistence type="inferred from homology"/>
<dbReference type="SMART" id="SM00525">
    <property type="entry name" value="FES"/>
    <property type="match status" value="1"/>
</dbReference>
<dbReference type="GO" id="GO:0051539">
    <property type="term" value="F:4 iron, 4 sulfur cluster binding"/>
    <property type="evidence" value="ECO:0007669"/>
    <property type="project" value="UniProtKB-KW"/>
</dbReference>
<evidence type="ECO:0000259" key="14">
    <source>
        <dbReference type="PROSITE" id="PS51462"/>
    </source>
</evidence>
<comment type="catalytic activity">
    <reaction evidence="1">
        <text>Hydrolyzes free adenine bases from 7,8-dihydro-8-oxoguanine:adenine mismatched double-stranded DNA, leaving an apurinic site.</text>
        <dbReference type="EC" id="3.2.2.31"/>
    </reaction>
</comment>
<evidence type="ECO:0000256" key="7">
    <source>
        <dbReference type="ARBA" id="ARBA00022723"/>
    </source>
</evidence>
<sequence>MLVAEFLLQQTRVDQARPFYHRFLARFPDLPSLARAREGSVLKAWEGAGYYARARHLRDLARTVVRVYGGTLPHRVEQLRELPGVGEYTARALAAIAFRRPVLAVDANVERVLARVLYPSALDEPEAEDLLGRADPRAFNEGLMELGQRICTPRSPRCPRCPVRKICGAYRTLPSPGSIPRRGPRAVRPRVRAAVGVVARDGRFLLQRRPSGGLLGGLWEFPGGKIEPGETPAQAVRREFAEETGLVVRVLRPLGVVEHDYSHFHV</sequence>
<accession>T0YDI4</accession>
<dbReference type="SUPFAM" id="SSF55811">
    <property type="entry name" value="Nudix"/>
    <property type="match status" value="1"/>
</dbReference>
<dbReference type="Pfam" id="PF00633">
    <property type="entry name" value="HHH"/>
    <property type="match status" value="1"/>
</dbReference>
<comment type="caution">
    <text evidence="15">The sequence shown here is derived from an EMBL/GenBank/DDBJ whole genome shotgun (WGS) entry which is preliminary data.</text>
</comment>
<dbReference type="GO" id="GO:0006284">
    <property type="term" value="P:base-excision repair"/>
    <property type="evidence" value="ECO:0007669"/>
    <property type="project" value="InterPro"/>
</dbReference>
<evidence type="ECO:0000256" key="1">
    <source>
        <dbReference type="ARBA" id="ARBA00000843"/>
    </source>
</evidence>
<evidence type="ECO:0000313" key="15">
    <source>
        <dbReference type="EMBL" id="EQD31193.1"/>
    </source>
</evidence>
<dbReference type="PROSITE" id="PS51462">
    <property type="entry name" value="NUDIX"/>
    <property type="match status" value="1"/>
</dbReference>
<dbReference type="PROSITE" id="PS00764">
    <property type="entry name" value="ENDONUCLEASE_III_1"/>
    <property type="match status" value="1"/>
</dbReference>
<gene>
    <name evidence="15" type="ORF">B1B_18241</name>
</gene>
<dbReference type="InterPro" id="IPR004035">
    <property type="entry name" value="Endouclease-III_FeS-bd_BS"/>
</dbReference>
<comment type="cofactor">
    <cofactor evidence="2">
        <name>[4Fe-4S] cluster</name>
        <dbReference type="ChEBI" id="CHEBI:49883"/>
    </cofactor>
</comment>
<keyword evidence="10" id="KW-0408">Iron</keyword>
<dbReference type="AlphaFoldDB" id="T0YDI4"/>
<feature type="non-terminal residue" evidence="15">
    <location>
        <position position="266"/>
    </location>
</feature>
<dbReference type="InterPro" id="IPR004036">
    <property type="entry name" value="Endonuclease-III-like_CS2"/>
</dbReference>
<dbReference type="InterPro" id="IPR003265">
    <property type="entry name" value="HhH-GPD_domain"/>
</dbReference>
<dbReference type="GO" id="GO:0034039">
    <property type="term" value="F:8-oxo-7,8-dihydroguanine DNA N-glycosylase activity"/>
    <property type="evidence" value="ECO:0007669"/>
    <property type="project" value="TreeGrafter"/>
</dbReference>
<keyword evidence="8" id="KW-0227">DNA damage</keyword>
<dbReference type="CDD" id="cd03425">
    <property type="entry name" value="NUDIX_MutT_NudA_like"/>
    <property type="match status" value="1"/>
</dbReference>
<dbReference type="Pfam" id="PF00730">
    <property type="entry name" value="HhH-GPD"/>
    <property type="match status" value="1"/>
</dbReference>
<dbReference type="GO" id="GO:0000701">
    <property type="term" value="F:purine-specific mismatch base pair DNA N-glycosylase activity"/>
    <property type="evidence" value="ECO:0007669"/>
    <property type="project" value="UniProtKB-EC"/>
</dbReference>
<dbReference type="PRINTS" id="PR00502">
    <property type="entry name" value="NUDIXFAMILY"/>
</dbReference>
<keyword evidence="9" id="KW-0378">Hydrolase</keyword>
<evidence type="ECO:0000256" key="6">
    <source>
        <dbReference type="ARBA" id="ARBA00022485"/>
    </source>
</evidence>
<dbReference type="GO" id="GO:0035485">
    <property type="term" value="F:adenine/guanine mispair binding"/>
    <property type="evidence" value="ECO:0007669"/>
    <property type="project" value="TreeGrafter"/>
</dbReference>
<dbReference type="GO" id="GO:0032357">
    <property type="term" value="F:oxidized purine DNA binding"/>
    <property type="evidence" value="ECO:0007669"/>
    <property type="project" value="TreeGrafter"/>
</dbReference>
<keyword evidence="11" id="KW-0411">Iron-sulfur</keyword>
<dbReference type="InterPro" id="IPR044298">
    <property type="entry name" value="MIG/MutY"/>
</dbReference>
<dbReference type="InterPro" id="IPR011257">
    <property type="entry name" value="DNA_glycosylase"/>
</dbReference>
<dbReference type="InterPro" id="IPR003651">
    <property type="entry name" value="Endonuclease3_FeS-loop_motif"/>
</dbReference>
<evidence type="ECO:0000256" key="12">
    <source>
        <dbReference type="ARBA" id="ARBA00023204"/>
    </source>
</evidence>
<dbReference type="PROSITE" id="PS00893">
    <property type="entry name" value="NUDIX_BOX"/>
    <property type="match status" value="1"/>
</dbReference>
<evidence type="ECO:0000256" key="2">
    <source>
        <dbReference type="ARBA" id="ARBA00001966"/>
    </source>
</evidence>
<dbReference type="Gene3D" id="1.10.1670.10">
    <property type="entry name" value="Helix-hairpin-Helix base-excision DNA repair enzymes (C-terminal)"/>
    <property type="match status" value="1"/>
</dbReference>
<evidence type="ECO:0000256" key="8">
    <source>
        <dbReference type="ARBA" id="ARBA00022763"/>
    </source>
</evidence>
<dbReference type="CDD" id="cd00056">
    <property type="entry name" value="ENDO3c"/>
    <property type="match status" value="1"/>
</dbReference>
<feature type="domain" description="Nudix hydrolase" evidence="14">
    <location>
        <begin position="189"/>
        <end position="266"/>
    </location>
</feature>
<comment type="similarity">
    <text evidence="3">Belongs to the Nth/MutY family.</text>
</comment>
<dbReference type="InterPro" id="IPR000445">
    <property type="entry name" value="HhH_motif"/>
</dbReference>
<dbReference type="EMBL" id="AUZY01012202">
    <property type="protein sequence ID" value="EQD31193.1"/>
    <property type="molecule type" value="Genomic_DNA"/>
</dbReference>
<dbReference type="GO" id="GO:0006298">
    <property type="term" value="P:mismatch repair"/>
    <property type="evidence" value="ECO:0007669"/>
    <property type="project" value="TreeGrafter"/>
</dbReference>
<dbReference type="SUPFAM" id="SSF48150">
    <property type="entry name" value="DNA-glycosylase"/>
    <property type="match status" value="1"/>
</dbReference>
<evidence type="ECO:0000256" key="9">
    <source>
        <dbReference type="ARBA" id="ARBA00022801"/>
    </source>
</evidence>
<keyword evidence="13" id="KW-0326">Glycosidase</keyword>
<evidence type="ECO:0000256" key="11">
    <source>
        <dbReference type="ARBA" id="ARBA00023014"/>
    </source>
</evidence>
<reference evidence="15" key="2">
    <citation type="journal article" date="2014" name="ISME J.">
        <title>Microbial stratification in low pH oxic and suboxic macroscopic growths along an acid mine drainage.</title>
        <authorList>
            <person name="Mendez-Garcia C."/>
            <person name="Mesa V."/>
            <person name="Sprenger R.R."/>
            <person name="Richter M."/>
            <person name="Diez M.S."/>
            <person name="Solano J."/>
            <person name="Bargiela R."/>
            <person name="Golyshina O.V."/>
            <person name="Manteca A."/>
            <person name="Ramos J.L."/>
            <person name="Gallego J.R."/>
            <person name="Llorente I."/>
            <person name="Martins Dos Santos V.A."/>
            <person name="Jensen O.N."/>
            <person name="Pelaez A.I."/>
            <person name="Sanchez J."/>
            <person name="Ferrer M."/>
        </authorList>
    </citation>
    <scope>NUCLEOTIDE SEQUENCE</scope>
</reference>
<dbReference type="InterPro" id="IPR015797">
    <property type="entry name" value="NUDIX_hydrolase-like_dom_sf"/>
</dbReference>
<protein>
    <recommendedName>
        <fullName evidence="5">Adenine DNA glycosylase</fullName>
        <ecNumber evidence="4">3.2.2.31</ecNumber>
    </recommendedName>
</protein>
<dbReference type="EC" id="3.2.2.31" evidence="4"/>
<dbReference type="Gene3D" id="3.90.79.10">
    <property type="entry name" value="Nucleoside Triphosphate Pyrophosphohydrolase"/>
    <property type="match status" value="1"/>
</dbReference>
<dbReference type="InterPro" id="IPR023170">
    <property type="entry name" value="HhH_base_excis_C"/>
</dbReference>
<dbReference type="PANTHER" id="PTHR42944:SF1">
    <property type="entry name" value="ADENINE DNA GLYCOSYLASE"/>
    <property type="match status" value="1"/>
</dbReference>
<dbReference type="InterPro" id="IPR000086">
    <property type="entry name" value="NUDIX_hydrolase_dom"/>
</dbReference>
<evidence type="ECO:0000256" key="4">
    <source>
        <dbReference type="ARBA" id="ARBA00012045"/>
    </source>
</evidence>
<dbReference type="GO" id="GO:0046872">
    <property type="term" value="F:metal ion binding"/>
    <property type="evidence" value="ECO:0007669"/>
    <property type="project" value="UniProtKB-KW"/>
</dbReference>
<evidence type="ECO:0000256" key="13">
    <source>
        <dbReference type="ARBA" id="ARBA00023295"/>
    </source>
</evidence>
<reference evidence="15" key="1">
    <citation type="submission" date="2013-08" db="EMBL/GenBank/DDBJ databases">
        <authorList>
            <person name="Mendez C."/>
            <person name="Richter M."/>
            <person name="Ferrer M."/>
            <person name="Sanchez J."/>
        </authorList>
    </citation>
    <scope>NUCLEOTIDE SEQUENCE</scope>
</reference>
<evidence type="ECO:0000256" key="5">
    <source>
        <dbReference type="ARBA" id="ARBA00022023"/>
    </source>
</evidence>
<dbReference type="InterPro" id="IPR020084">
    <property type="entry name" value="NUDIX_hydrolase_CS"/>
</dbReference>
<organism evidence="15">
    <name type="scientific">mine drainage metagenome</name>
    <dbReference type="NCBI Taxonomy" id="410659"/>
    <lineage>
        <taxon>unclassified sequences</taxon>
        <taxon>metagenomes</taxon>
        <taxon>ecological metagenomes</taxon>
    </lineage>
</organism>
<dbReference type="PANTHER" id="PTHR42944">
    <property type="entry name" value="ADENINE DNA GLYCOSYLASE"/>
    <property type="match status" value="1"/>
</dbReference>
<dbReference type="SMART" id="SM00478">
    <property type="entry name" value="ENDO3c"/>
    <property type="match status" value="1"/>
</dbReference>
<keyword evidence="6" id="KW-0004">4Fe-4S</keyword>
<dbReference type="InterPro" id="IPR029119">
    <property type="entry name" value="MutY_C"/>
</dbReference>
<dbReference type="PROSITE" id="PS01155">
    <property type="entry name" value="ENDONUCLEASE_III_2"/>
    <property type="match status" value="1"/>
</dbReference>
<keyword evidence="12" id="KW-0234">DNA repair</keyword>
<evidence type="ECO:0000256" key="10">
    <source>
        <dbReference type="ARBA" id="ARBA00023004"/>
    </source>
</evidence>
<evidence type="ECO:0000256" key="3">
    <source>
        <dbReference type="ARBA" id="ARBA00008343"/>
    </source>
</evidence>